<sequence>MEHAQTKHQNHLIPEQGEPFHPDYMIDEEGIHEANQILTRRHKQRNRELVGNGIRSAEKGQEKPLNQFRHQAQLDHMKQQLDQHSGYAFHMKQTHLDHRDRVHEAQLDALDPTDFSESGCIALINDTTSTHINCTAVHSVGSKSINVDKNQSQAPNPKQIIQQAQKQPSYIAISQENAQDKHADDVIHVHEKQRRTVNQANYRQEACPRLDNQTVAGDSSRGRVRCSEKEQPEPFSCTIRKRKTKRVLANSNSGLELRRSKRLAKDSPAANNKEHDNNKFFEQQVSQNDQVSAAVMDTESIHRDPVESRAASSTGHMPAAIADSEPSESEPDLYMPSPDQSLSNSPDIDRIINNICPSSPHRHEIPEKGSNESDSLQLITPPPSSHIDMSDPEQFACNYIPEEVRKALGKQKYNSLFEHAMPQESSGDVHVLTDSEEHDEPWIMAHQNVDNSQFYCTSLLLLCVLEINLSYKVIFLGGL</sequence>
<feature type="compositionally biased region" description="Basic and acidic residues" evidence="1">
    <location>
        <begin position="361"/>
        <end position="371"/>
    </location>
</feature>
<reference evidence="2" key="1">
    <citation type="journal article" date="2013" name="Nat. Commun.">
        <title>Whole-genome sequencing of Oryza brachyantha reveals mechanisms underlying Oryza genome evolution.</title>
        <authorList>
            <person name="Chen J."/>
            <person name="Huang Q."/>
            <person name="Gao D."/>
            <person name="Wang J."/>
            <person name="Lang Y."/>
            <person name="Liu T."/>
            <person name="Li B."/>
            <person name="Bai Z."/>
            <person name="Luis Goicoechea J."/>
            <person name="Liang C."/>
            <person name="Chen C."/>
            <person name="Zhang W."/>
            <person name="Sun S."/>
            <person name="Liao Y."/>
            <person name="Zhang X."/>
            <person name="Yang L."/>
            <person name="Song C."/>
            <person name="Wang M."/>
            <person name="Shi J."/>
            <person name="Liu G."/>
            <person name="Liu J."/>
            <person name="Zhou H."/>
            <person name="Zhou W."/>
            <person name="Yu Q."/>
            <person name="An N."/>
            <person name="Chen Y."/>
            <person name="Cai Q."/>
            <person name="Wang B."/>
            <person name="Liu B."/>
            <person name="Min J."/>
            <person name="Huang Y."/>
            <person name="Wu H."/>
            <person name="Li Z."/>
            <person name="Zhang Y."/>
            <person name="Yin Y."/>
            <person name="Song W."/>
            <person name="Jiang J."/>
            <person name="Jackson S.A."/>
            <person name="Wing R.A."/>
            <person name="Wang J."/>
            <person name="Chen M."/>
        </authorList>
    </citation>
    <scope>NUCLEOTIDE SEQUENCE [LARGE SCALE GENOMIC DNA]</scope>
    <source>
        <strain evidence="2">cv. IRGC 101232</strain>
    </source>
</reference>
<organism evidence="2">
    <name type="scientific">Oryza brachyantha</name>
    <name type="common">malo sina</name>
    <dbReference type="NCBI Taxonomy" id="4533"/>
    <lineage>
        <taxon>Eukaryota</taxon>
        <taxon>Viridiplantae</taxon>
        <taxon>Streptophyta</taxon>
        <taxon>Embryophyta</taxon>
        <taxon>Tracheophyta</taxon>
        <taxon>Spermatophyta</taxon>
        <taxon>Magnoliopsida</taxon>
        <taxon>Liliopsida</taxon>
        <taxon>Poales</taxon>
        <taxon>Poaceae</taxon>
        <taxon>BOP clade</taxon>
        <taxon>Oryzoideae</taxon>
        <taxon>Oryzeae</taxon>
        <taxon>Oryzinae</taxon>
        <taxon>Oryza</taxon>
    </lineage>
</organism>
<feature type="region of interest" description="Disordered" evidence="1">
    <location>
        <begin position="299"/>
        <end position="376"/>
    </location>
</feature>
<feature type="region of interest" description="Disordered" evidence="1">
    <location>
        <begin position="248"/>
        <end position="284"/>
    </location>
</feature>
<accession>J3M197</accession>
<dbReference type="AlphaFoldDB" id="J3M197"/>
<proteinExistence type="predicted"/>
<dbReference type="HOGENOM" id="CLU_570357_0_0_1"/>
<reference evidence="2" key="2">
    <citation type="submission" date="2013-04" db="UniProtKB">
        <authorList>
            <consortium name="EnsemblPlants"/>
        </authorList>
    </citation>
    <scope>IDENTIFICATION</scope>
</reference>
<dbReference type="Proteomes" id="UP000006038">
    <property type="component" value="Chromosome 4"/>
</dbReference>
<evidence type="ECO:0000313" key="3">
    <source>
        <dbReference type="Proteomes" id="UP000006038"/>
    </source>
</evidence>
<name>J3M197_ORYBR</name>
<dbReference type="OMA" id="EQFACNY"/>
<evidence type="ECO:0000256" key="1">
    <source>
        <dbReference type="SAM" id="MobiDB-lite"/>
    </source>
</evidence>
<feature type="region of interest" description="Disordered" evidence="1">
    <location>
        <begin position="210"/>
        <end position="234"/>
    </location>
</feature>
<dbReference type="EnsemblPlants" id="OB04G31720.1">
    <property type="protein sequence ID" value="OB04G31720.1"/>
    <property type="gene ID" value="OB04G31720"/>
</dbReference>
<dbReference type="Gramene" id="OB04G31720.1">
    <property type="protein sequence ID" value="OB04G31720.1"/>
    <property type="gene ID" value="OB04G31720"/>
</dbReference>
<evidence type="ECO:0000313" key="2">
    <source>
        <dbReference type="EnsemblPlants" id="OB04G31720.1"/>
    </source>
</evidence>
<protein>
    <submittedName>
        <fullName evidence="2">Uncharacterized protein</fullName>
    </submittedName>
</protein>
<keyword evidence="3" id="KW-1185">Reference proteome</keyword>